<proteinExistence type="predicted"/>
<feature type="non-terminal residue" evidence="1">
    <location>
        <position position="1"/>
    </location>
</feature>
<gene>
    <name evidence="1" type="ORF">XDN619_LOCUS6343</name>
</gene>
<sequence>LSFCGSKLNHLGKQFSVYSTTSLYGSTNSH</sequence>
<protein>
    <submittedName>
        <fullName evidence="1">Uncharacterized protein</fullName>
    </submittedName>
</protein>
<dbReference type="EMBL" id="CAJNRG010001813">
    <property type="protein sequence ID" value="CAF2039089.1"/>
    <property type="molecule type" value="Genomic_DNA"/>
</dbReference>
<reference evidence="1" key="1">
    <citation type="submission" date="2021-02" db="EMBL/GenBank/DDBJ databases">
        <authorList>
            <person name="Nowell W R."/>
        </authorList>
    </citation>
    <scope>NUCLEOTIDE SEQUENCE</scope>
</reference>
<accession>A0A816NRP5</accession>
<dbReference type="AlphaFoldDB" id="A0A816NRP5"/>
<name>A0A816NRP5_9BILA</name>
<organism evidence="1 2">
    <name type="scientific">Rotaria magnacalcarata</name>
    <dbReference type="NCBI Taxonomy" id="392030"/>
    <lineage>
        <taxon>Eukaryota</taxon>
        <taxon>Metazoa</taxon>
        <taxon>Spiralia</taxon>
        <taxon>Gnathifera</taxon>
        <taxon>Rotifera</taxon>
        <taxon>Eurotatoria</taxon>
        <taxon>Bdelloidea</taxon>
        <taxon>Philodinida</taxon>
        <taxon>Philodinidae</taxon>
        <taxon>Rotaria</taxon>
    </lineage>
</organism>
<evidence type="ECO:0000313" key="1">
    <source>
        <dbReference type="EMBL" id="CAF2039089.1"/>
    </source>
</evidence>
<evidence type="ECO:0000313" key="2">
    <source>
        <dbReference type="Proteomes" id="UP000663887"/>
    </source>
</evidence>
<comment type="caution">
    <text evidence="1">The sequence shown here is derived from an EMBL/GenBank/DDBJ whole genome shotgun (WGS) entry which is preliminary data.</text>
</comment>
<dbReference type="Proteomes" id="UP000663887">
    <property type="component" value="Unassembled WGS sequence"/>
</dbReference>